<dbReference type="InterPro" id="IPR000719">
    <property type="entry name" value="Prot_kinase_dom"/>
</dbReference>
<feature type="domain" description="Protein kinase" evidence="7">
    <location>
        <begin position="15"/>
        <end position="277"/>
    </location>
</feature>
<comment type="caution">
    <text evidence="8">The sequence shown here is derived from an EMBL/GenBank/DDBJ whole genome shotgun (WGS) entry which is preliminary data.</text>
</comment>
<gene>
    <name evidence="8" type="ORF">IFM89_009869</name>
</gene>
<evidence type="ECO:0000313" key="9">
    <source>
        <dbReference type="Proteomes" id="UP000631114"/>
    </source>
</evidence>
<keyword evidence="4 5" id="KW-0067">ATP-binding</keyword>
<dbReference type="Pfam" id="PF00069">
    <property type="entry name" value="Pkinase"/>
    <property type="match status" value="1"/>
</dbReference>
<proteinExistence type="inferred from homology"/>
<keyword evidence="3" id="KW-0418">Kinase</keyword>
<dbReference type="InterPro" id="IPR011009">
    <property type="entry name" value="Kinase-like_dom_sf"/>
</dbReference>
<accession>A0A835I3L6</accession>
<dbReference type="InterPro" id="IPR017441">
    <property type="entry name" value="Protein_kinase_ATP_BS"/>
</dbReference>
<dbReference type="InterPro" id="IPR008271">
    <property type="entry name" value="Ser/Thr_kinase_AS"/>
</dbReference>
<feature type="binding site" evidence="5">
    <location>
        <position position="44"/>
    </location>
    <ligand>
        <name>ATP</name>
        <dbReference type="ChEBI" id="CHEBI:30616"/>
    </ligand>
</feature>
<dbReference type="OrthoDB" id="275301at2759"/>
<dbReference type="Proteomes" id="UP000631114">
    <property type="component" value="Unassembled WGS sequence"/>
</dbReference>
<dbReference type="GO" id="GO:0007165">
    <property type="term" value="P:signal transduction"/>
    <property type="evidence" value="ECO:0007669"/>
    <property type="project" value="TreeGrafter"/>
</dbReference>
<dbReference type="Gene3D" id="1.10.510.10">
    <property type="entry name" value="Transferase(Phosphotransferase) domain 1"/>
    <property type="match status" value="1"/>
</dbReference>
<dbReference type="SUPFAM" id="SSF56112">
    <property type="entry name" value="Protein kinase-like (PK-like)"/>
    <property type="match status" value="1"/>
</dbReference>
<protein>
    <recommendedName>
        <fullName evidence="7">Protein kinase domain-containing protein</fullName>
    </recommendedName>
</protein>
<evidence type="ECO:0000256" key="2">
    <source>
        <dbReference type="ARBA" id="ARBA00022741"/>
    </source>
</evidence>
<evidence type="ECO:0000259" key="7">
    <source>
        <dbReference type="PROSITE" id="PS50011"/>
    </source>
</evidence>
<dbReference type="PROSITE" id="PS00107">
    <property type="entry name" value="PROTEIN_KINASE_ATP"/>
    <property type="match status" value="1"/>
</dbReference>
<evidence type="ECO:0000256" key="4">
    <source>
        <dbReference type="ARBA" id="ARBA00022840"/>
    </source>
</evidence>
<dbReference type="AlphaFoldDB" id="A0A835I3L6"/>
<dbReference type="PROSITE" id="PS00108">
    <property type="entry name" value="PROTEIN_KINASE_ST"/>
    <property type="match status" value="1"/>
</dbReference>
<organism evidence="8 9">
    <name type="scientific">Coptis chinensis</name>
    <dbReference type="NCBI Taxonomy" id="261450"/>
    <lineage>
        <taxon>Eukaryota</taxon>
        <taxon>Viridiplantae</taxon>
        <taxon>Streptophyta</taxon>
        <taxon>Embryophyta</taxon>
        <taxon>Tracheophyta</taxon>
        <taxon>Spermatophyta</taxon>
        <taxon>Magnoliopsida</taxon>
        <taxon>Ranunculales</taxon>
        <taxon>Ranunculaceae</taxon>
        <taxon>Coptidoideae</taxon>
        <taxon>Coptis</taxon>
    </lineage>
</organism>
<keyword evidence="9" id="KW-1185">Reference proteome</keyword>
<keyword evidence="2 5" id="KW-0547">Nucleotide-binding</keyword>
<evidence type="ECO:0000256" key="5">
    <source>
        <dbReference type="PROSITE-ProRule" id="PRU10141"/>
    </source>
</evidence>
<reference evidence="8 9" key="1">
    <citation type="submission" date="2020-10" db="EMBL/GenBank/DDBJ databases">
        <title>The Coptis chinensis genome and diversification of protoberbering-type alkaloids.</title>
        <authorList>
            <person name="Wang B."/>
            <person name="Shu S."/>
            <person name="Song C."/>
            <person name="Liu Y."/>
        </authorList>
    </citation>
    <scope>NUCLEOTIDE SEQUENCE [LARGE SCALE GENOMIC DNA]</scope>
    <source>
        <strain evidence="8">HL-2020</strain>
        <tissue evidence="8">Leaf</tissue>
    </source>
</reference>
<sequence>MVVTCSVSSPRPGKWVKGNAIGAGSFGVVSMAMNTCTGELFAMKSSFGTTFRALENEANILEKLSSPYIIQCLGREVSNEAHGEQKLNVFMEYMAGGTLLDIAEKFGYDLNESVIRVYARDILKGLDYLHENGIVHCDLKCKNVLLGSTGNIKLADFGSAKRLGSSKAEGEAKTSSQPISGTPLWMAPEVLRKEGLDFASDIWSLGCTIIEMVTGRPPWGHETLNPMASILKIASSNEVPPFPTKLSKVGLDFLDKCLQRDPKMRYTTQELLAHPFITGKKSNSEVAACSPASVLDVGLDYDSDGPDSRKKATPSKIPFSKRLRCERKRSTSRTRQRIECDLVSSGNWITVRSS</sequence>
<dbReference type="CDD" id="cd06606">
    <property type="entry name" value="STKc_MAPKKK"/>
    <property type="match status" value="1"/>
</dbReference>
<evidence type="ECO:0000256" key="6">
    <source>
        <dbReference type="RuleBase" id="RU000304"/>
    </source>
</evidence>
<dbReference type="InterPro" id="IPR052751">
    <property type="entry name" value="Plant_MAPKKK"/>
</dbReference>
<keyword evidence="6" id="KW-0723">Serine/threonine-protein kinase</keyword>
<dbReference type="PANTHER" id="PTHR48011:SF5">
    <property type="entry name" value="PROTEIN KINASE DOMAIN-CONTAINING PROTEIN"/>
    <property type="match status" value="1"/>
</dbReference>
<evidence type="ECO:0000313" key="8">
    <source>
        <dbReference type="EMBL" id="KAF9608503.1"/>
    </source>
</evidence>
<dbReference type="SMART" id="SM00220">
    <property type="entry name" value="S_TKc"/>
    <property type="match status" value="1"/>
</dbReference>
<dbReference type="GO" id="GO:0005524">
    <property type="term" value="F:ATP binding"/>
    <property type="evidence" value="ECO:0007669"/>
    <property type="project" value="UniProtKB-UniRule"/>
</dbReference>
<dbReference type="PANTHER" id="PTHR48011">
    <property type="entry name" value="CCR4-NOT TRANSCRIPTIONAL COMPLEX SUBUNIT CAF120-RELATED"/>
    <property type="match status" value="1"/>
</dbReference>
<dbReference type="PROSITE" id="PS50011">
    <property type="entry name" value="PROTEIN_KINASE_DOM"/>
    <property type="match status" value="1"/>
</dbReference>
<dbReference type="EMBL" id="JADFTS010000004">
    <property type="protein sequence ID" value="KAF9608503.1"/>
    <property type="molecule type" value="Genomic_DNA"/>
</dbReference>
<dbReference type="GO" id="GO:0004674">
    <property type="term" value="F:protein serine/threonine kinase activity"/>
    <property type="evidence" value="ECO:0007669"/>
    <property type="project" value="UniProtKB-KW"/>
</dbReference>
<keyword evidence="1" id="KW-0808">Transferase</keyword>
<name>A0A835I3L6_9MAGN</name>
<evidence type="ECO:0000256" key="3">
    <source>
        <dbReference type="ARBA" id="ARBA00022777"/>
    </source>
</evidence>
<comment type="similarity">
    <text evidence="6">Belongs to the protein kinase superfamily.</text>
</comment>
<evidence type="ECO:0000256" key="1">
    <source>
        <dbReference type="ARBA" id="ARBA00022679"/>
    </source>
</evidence>